<sequence>MNHRFRLLTWLLRPQPLLYLLLLGCLWGSCKHNPPEPPAPEVNISPLPALAARDAVLYEVFVPDFSAAGTFDGMLPRLDSLQKLGVNTLWLMPLHPTHGSPYAVDAYAAVNRELGDLAAFDRLVAAAHQRGLRVLLDWVANHTSYYHPWIQQHPDWYTRDASGQIVHPNPQWTDVADLNYSRPELRQAMTAAMKTWVTGHAIDGFRCDAADLVPDDYWQAAIAELRQANPNLFFLAEGSQTSHYAAGFQLTFGWNFYNALQRVVINQAPAAALAAAHSTELQNVPAGSYRLRFTTNHDEVQAGAPAARFGSEAAARAAYVATLAFGAAPLIYNGQEAGDPAQLNSPSRTPIRWSNDPTAGTFYRGLLAVYNAQPALRSGPAEYFDQAPGAVVVRHRLGAQEVLVLVNLRNSAVSVPLPAALQGAGWTNALTKTAVGSPAAVPLAAYGYAVWQR</sequence>
<keyword evidence="2" id="KW-0378">Hydrolase</keyword>
<dbReference type="SMART" id="SM00642">
    <property type="entry name" value="Aamy"/>
    <property type="match status" value="1"/>
</dbReference>
<name>A0ABT9A6E0_9BACT</name>
<dbReference type="Pfam" id="PF00128">
    <property type="entry name" value="Alpha-amylase"/>
    <property type="match status" value="2"/>
</dbReference>
<protein>
    <submittedName>
        <fullName evidence="2">Alpha-amylase family glycosyl hydrolase</fullName>
    </submittedName>
</protein>
<dbReference type="RefSeq" id="WP_305009604.1">
    <property type="nucleotide sequence ID" value="NZ_JAUQSX010000001.1"/>
</dbReference>
<gene>
    <name evidence="2" type="ORF">Q5H92_01035</name>
</gene>
<feature type="domain" description="Glycosyl hydrolase family 13 catalytic" evidence="1">
    <location>
        <begin position="59"/>
        <end position="377"/>
    </location>
</feature>
<comment type="caution">
    <text evidence="2">The sequence shown here is derived from an EMBL/GenBank/DDBJ whole genome shotgun (WGS) entry which is preliminary data.</text>
</comment>
<dbReference type="InterPro" id="IPR017853">
    <property type="entry name" value="GH"/>
</dbReference>
<dbReference type="SUPFAM" id="SSF51011">
    <property type="entry name" value="Glycosyl hydrolase domain"/>
    <property type="match status" value="1"/>
</dbReference>
<dbReference type="PANTHER" id="PTHR10357">
    <property type="entry name" value="ALPHA-AMYLASE FAMILY MEMBER"/>
    <property type="match status" value="1"/>
</dbReference>
<dbReference type="InterPro" id="IPR006047">
    <property type="entry name" value="GH13_cat_dom"/>
</dbReference>
<dbReference type="SUPFAM" id="SSF51445">
    <property type="entry name" value="(Trans)glycosidases"/>
    <property type="match status" value="1"/>
</dbReference>
<dbReference type="PROSITE" id="PS51257">
    <property type="entry name" value="PROKAR_LIPOPROTEIN"/>
    <property type="match status" value="1"/>
</dbReference>
<evidence type="ECO:0000313" key="2">
    <source>
        <dbReference type="EMBL" id="MDO7844924.1"/>
    </source>
</evidence>
<dbReference type="PANTHER" id="PTHR10357:SF179">
    <property type="entry name" value="NEUTRAL AND BASIC AMINO ACID TRANSPORT PROTEIN RBAT"/>
    <property type="match status" value="1"/>
</dbReference>
<dbReference type="Gene3D" id="3.20.20.80">
    <property type="entry name" value="Glycosidases"/>
    <property type="match status" value="1"/>
</dbReference>
<dbReference type="Proteomes" id="UP001167796">
    <property type="component" value="Unassembled WGS sequence"/>
</dbReference>
<accession>A0ABT9A6E0</accession>
<evidence type="ECO:0000259" key="1">
    <source>
        <dbReference type="SMART" id="SM00642"/>
    </source>
</evidence>
<evidence type="ECO:0000313" key="3">
    <source>
        <dbReference type="Proteomes" id="UP001167796"/>
    </source>
</evidence>
<organism evidence="2 3">
    <name type="scientific">Hymenobacter mellowenesis</name>
    <dbReference type="NCBI Taxonomy" id="3063995"/>
    <lineage>
        <taxon>Bacteria</taxon>
        <taxon>Pseudomonadati</taxon>
        <taxon>Bacteroidota</taxon>
        <taxon>Cytophagia</taxon>
        <taxon>Cytophagales</taxon>
        <taxon>Hymenobacteraceae</taxon>
        <taxon>Hymenobacter</taxon>
    </lineage>
</organism>
<dbReference type="EMBL" id="JAUQSX010000001">
    <property type="protein sequence ID" value="MDO7844924.1"/>
    <property type="molecule type" value="Genomic_DNA"/>
</dbReference>
<dbReference type="CDD" id="cd11313">
    <property type="entry name" value="AmyAc_arch_bac_AmyA"/>
    <property type="match status" value="1"/>
</dbReference>
<keyword evidence="3" id="KW-1185">Reference proteome</keyword>
<proteinExistence type="predicted"/>
<reference evidence="2" key="1">
    <citation type="submission" date="2023-07" db="EMBL/GenBank/DDBJ databases">
        <authorList>
            <person name="Kim M.K."/>
        </authorList>
    </citation>
    <scope>NUCLEOTIDE SEQUENCE</scope>
    <source>
        <strain evidence="2">M29</strain>
    </source>
</reference>
<dbReference type="GO" id="GO:0016787">
    <property type="term" value="F:hydrolase activity"/>
    <property type="evidence" value="ECO:0007669"/>
    <property type="project" value="UniProtKB-KW"/>
</dbReference>